<sequence length="114" mass="12792">MVRYADLVVRAVSIKEIRRDLKMRWIKQFSTSQHEGKQQPLSIMSNNVTHSTKGKAGIYGSDVAGQHNHNHVIQNHNVYHIIIAATSLRLSNPITTMLSNSITLVLTTAFTILL</sequence>
<keyword evidence="2" id="KW-1185">Reference proteome</keyword>
<comment type="caution">
    <text evidence="1">The sequence shown here is derived from an EMBL/GenBank/DDBJ whole genome shotgun (WGS) entry which is preliminary data.</text>
</comment>
<protein>
    <submittedName>
        <fullName evidence="1">Uncharacterized protein</fullName>
    </submittedName>
</protein>
<gene>
    <name evidence="1" type="ORF">O6H91_22G050700</name>
</gene>
<organism evidence="1 2">
    <name type="scientific">Diphasiastrum complanatum</name>
    <name type="common">Issler's clubmoss</name>
    <name type="synonym">Lycopodium complanatum</name>
    <dbReference type="NCBI Taxonomy" id="34168"/>
    <lineage>
        <taxon>Eukaryota</taxon>
        <taxon>Viridiplantae</taxon>
        <taxon>Streptophyta</taxon>
        <taxon>Embryophyta</taxon>
        <taxon>Tracheophyta</taxon>
        <taxon>Lycopodiopsida</taxon>
        <taxon>Lycopodiales</taxon>
        <taxon>Lycopodiaceae</taxon>
        <taxon>Lycopodioideae</taxon>
        <taxon>Diphasiastrum</taxon>
    </lineage>
</organism>
<dbReference type="Proteomes" id="UP001162992">
    <property type="component" value="Chromosome 22"/>
</dbReference>
<reference evidence="2" key="1">
    <citation type="journal article" date="2024" name="Proc. Natl. Acad. Sci. U.S.A.">
        <title>Extraordinary preservation of gene collinearity over three hundred million years revealed in homosporous lycophytes.</title>
        <authorList>
            <person name="Li C."/>
            <person name="Wickell D."/>
            <person name="Kuo L.Y."/>
            <person name="Chen X."/>
            <person name="Nie B."/>
            <person name="Liao X."/>
            <person name="Peng D."/>
            <person name="Ji J."/>
            <person name="Jenkins J."/>
            <person name="Williams M."/>
            <person name="Shu S."/>
            <person name="Plott C."/>
            <person name="Barry K."/>
            <person name="Rajasekar S."/>
            <person name="Grimwood J."/>
            <person name="Han X."/>
            <person name="Sun S."/>
            <person name="Hou Z."/>
            <person name="He W."/>
            <person name="Dai G."/>
            <person name="Sun C."/>
            <person name="Schmutz J."/>
            <person name="Leebens-Mack J.H."/>
            <person name="Li F.W."/>
            <person name="Wang L."/>
        </authorList>
    </citation>
    <scope>NUCLEOTIDE SEQUENCE [LARGE SCALE GENOMIC DNA]</scope>
    <source>
        <strain evidence="2">cv. PW_Plant_1</strain>
    </source>
</reference>
<name>A0ACC2AFD1_DIPCM</name>
<proteinExistence type="predicted"/>
<evidence type="ECO:0000313" key="2">
    <source>
        <dbReference type="Proteomes" id="UP001162992"/>
    </source>
</evidence>
<accession>A0ACC2AFD1</accession>
<dbReference type="EMBL" id="CM055113">
    <property type="protein sequence ID" value="KAJ7516267.1"/>
    <property type="molecule type" value="Genomic_DNA"/>
</dbReference>
<evidence type="ECO:0000313" key="1">
    <source>
        <dbReference type="EMBL" id="KAJ7516267.1"/>
    </source>
</evidence>